<sequence length="275" mass="31378">MISNPSALNLTQHIFASRSMANLFLSYKQHFRKANNEWSFWAGQPMGKAQFLRVIGPVRRDTFKKRVIRDSFNDRGIYPVDGSKVLNKISNGWDDIPDIDASDLRSYGARTPSPPPAYLPSSSVESTPPKTLEALRKNHAKISRHAELLAPKQQRGLERIFRQEEATFEDNQSYRRTVNQIRGAQEPMWRSKTRRQIKGLSDNGALTIRDANRSIATRKDEEGAAEKRRLAREYQKTYGCKLPDVPTQENEASLEAARVAEENGELFYFDPAPVR</sequence>
<gene>
    <name evidence="2" type="ORF">N7515_006999</name>
</gene>
<evidence type="ECO:0000256" key="1">
    <source>
        <dbReference type="SAM" id="MobiDB-lite"/>
    </source>
</evidence>
<evidence type="ECO:0000313" key="2">
    <source>
        <dbReference type="EMBL" id="KAJ5130960.1"/>
    </source>
</evidence>
<proteinExistence type="predicted"/>
<comment type="caution">
    <text evidence="2">The sequence shown here is derived from an EMBL/GenBank/DDBJ whole genome shotgun (WGS) entry which is preliminary data.</text>
</comment>
<dbReference type="AlphaFoldDB" id="A0A9W9GVR8"/>
<protein>
    <submittedName>
        <fullName evidence="2">Transposase</fullName>
    </submittedName>
</protein>
<dbReference type="OrthoDB" id="4324149at2759"/>
<dbReference type="GeneID" id="81406913"/>
<reference evidence="2" key="2">
    <citation type="journal article" date="2023" name="IMA Fungus">
        <title>Comparative genomic study of the Penicillium genus elucidates a diverse pangenome and 15 lateral gene transfer events.</title>
        <authorList>
            <person name="Petersen C."/>
            <person name="Sorensen T."/>
            <person name="Nielsen M.R."/>
            <person name="Sondergaard T.E."/>
            <person name="Sorensen J.L."/>
            <person name="Fitzpatrick D.A."/>
            <person name="Frisvad J.C."/>
            <person name="Nielsen K.L."/>
        </authorList>
    </citation>
    <scope>NUCLEOTIDE SEQUENCE</scope>
    <source>
        <strain evidence="2">IBT 22155</strain>
    </source>
</reference>
<organism evidence="2 3">
    <name type="scientific">Penicillium bovifimosum</name>
    <dbReference type="NCBI Taxonomy" id="126998"/>
    <lineage>
        <taxon>Eukaryota</taxon>
        <taxon>Fungi</taxon>
        <taxon>Dikarya</taxon>
        <taxon>Ascomycota</taxon>
        <taxon>Pezizomycotina</taxon>
        <taxon>Eurotiomycetes</taxon>
        <taxon>Eurotiomycetidae</taxon>
        <taxon>Eurotiales</taxon>
        <taxon>Aspergillaceae</taxon>
        <taxon>Penicillium</taxon>
    </lineage>
</organism>
<dbReference type="EMBL" id="JAPQKL010000005">
    <property type="protein sequence ID" value="KAJ5130960.1"/>
    <property type="molecule type" value="Genomic_DNA"/>
</dbReference>
<reference evidence="2" key="1">
    <citation type="submission" date="2022-11" db="EMBL/GenBank/DDBJ databases">
        <authorList>
            <person name="Petersen C."/>
        </authorList>
    </citation>
    <scope>NUCLEOTIDE SEQUENCE</scope>
    <source>
        <strain evidence="2">IBT 22155</strain>
    </source>
</reference>
<name>A0A9W9GVR8_9EURO</name>
<feature type="region of interest" description="Disordered" evidence="1">
    <location>
        <begin position="109"/>
        <end position="128"/>
    </location>
</feature>
<keyword evidence="3" id="KW-1185">Reference proteome</keyword>
<evidence type="ECO:0000313" key="3">
    <source>
        <dbReference type="Proteomes" id="UP001149079"/>
    </source>
</evidence>
<accession>A0A9W9GVR8</accession>
<dbReference type="RefSeq" id="XP_056521339.1">
    <property type="nucleotide sequence ID" value="XM_056667743.1"/>
</dbReference>
<dbReference type="Proteomes" id="UP001149079">
    <property type="component" value="Unassembled WGS sequence"/>
</dbReference>